<dbReference type="InterPro" id="IPR025164">
    <property type="entry name" value="Toastrack_DUF4097"/>
</dbReference>
<dbReference type="KEGG" id="add:HUW48_26570"/>
<keyword evidence="4" id="KW-1185">Reference proteome</keyword>
<feature type="signal peptide" evidence="1">
    <location>
        <begin position="1"/>
        <end position="19"/>
    </location>
</feature>
<dbReference type="Proteomes" id="UP000514509">
    <property type="component" value="Chromosome"/>
</dbReference>
<sequence length="348" mass="36495">MMKTFLSLLLVGLSITANAQIRSGQEPYLTKSLVSAAIKNVEVKTSGGSISVTGGSNTDARVEVYVNQNNNRSGATLSKEEIKKRIESDYDLTVSVSNGKLIARAKPKERFMDWKRGLNISFRVYVPQKISTELTTSGGSIQLVNISGEQHFTTSGGDLNIDQVSGKTEGSTSGGSIHLKDSKDNLYLRTSGGDIEATDCTGNLQLSTSGGSLRLNNLSGLVKASTSGGDVTGSNISGELNTHTSGGDIELRDLACSLETSTSGGNLEVAIKKPGKYVRLSNSGGDITLHLPKNTAADLDLQAEQVNVGKLDAFNGTIEKDEVHGKLNGGGVRITADAGSGNVSLTVR</sequence>
<evidence type="ECO:0000259" key="2">
    <source>
        <dbReference type="Pfam" id="PF13349"/>
    </source>
</evidence>
<evidence type="ECO:0000256" key="1">
    <source>
        <dbReference type="SAM" id="SignalP"/>
    </source>
</evidence>
<dbReference type="Pfam" id="PF13349">
    <property type="entry name" value="DUF4097"/>
    <property type="match status" value="1"/>
</dbReference>
<keyword evidence="1" id="KW-0732">Signal</keyword>
<reference evidence="3 4" key="1">
    <citation type="submission" date="2020-08" db="EMBL/GenBank/DDBJ databases">
        <title>Adhaeribacter dokdonensis sp. nov., isolated from the rhizosphere of Elymus tsukushiensis, a plant native to the Dokdo Islands, Republic of Korea.</title>
        <authorList>
            <person name="Ghim S.Y."/>
        </authorList>
    </citation>
    <scope>NUCLEOTIDE SEQUENCE [LARGE SCALE GENOMIC DNA]</scope>
    <source>
        <strain evidence="3 4">KUDC8001</strain>
    </source>
</reference>
<protein>
    <recommendedName>
        <fullName evidence="2">DUF4097 domain-containing protein</fullName>
    </recommendedName>
</protein>
<dbReference type="PANTHER" id="PTHR34094">
    <property type="match status" value="1"/>
</dbReference>
<feature type="domain" description="DUF4097" evidence="2">
    <location>
        <begin position="180"/>
        <end position="345"/>
    </location>
</feature>
<proteinExistence type="predicted"/>
<name>A0A7L7LFS9_9BACT</name>
<dbReference type="EMBL" id="CP055153">
    <property type="protein sequence ID" value="QMU31711.1"/>
    <property type="molecule type" value="Genomic_DNA"/>
</dbReference>
<dbReference type="PANTHER" id="PTHR34094:SF1">
    <property type="entry name" value="PROTEIN FAM185A"/>
    <property type="match status" value="1"/>
</dbReference>
<accession>A0A7L7LFS9</accession>
<organism evidence="3 4">
    <name type="scientific">Adhaeribacter radiodurans</name>
    <dbReference type="NCBI Taxonomy" id="2745197"/>
    <lineage>
        <taxon>Bacteria</taxon>
        <taxon>Pseudomonadati</taxon>
        <taxon>Bacteroidota</taxon>
        <taxon>Cytophagia</taxon>
        <taxon>Cytophagales</taxon>
        <taxon>Hymenobacteraceae</taxon>
        <taxon>Adhaeribacter</taxon>
    </lineage>
</organism>
<feature type="chain" id="PRO_5029513732" description="DUF4097 domain-containing protein" evidence="1">
    <location>
        <begin position="20"/>
        <end position="348"/>
    </location>
</feature>
<evidence type="ECO:0000313" key="4">
    <source>
        <dbReference type="Proteomes" id="UP000514509"/>
    </source>
</evidence>
<evidence type="ECO:0000313" key="3">
    <source>
        <dbReference type="EMBL" id="QMU31711.1"/>
    </source>
</evidence>
<gene>
    <name evidence="3" type="ORF">HUW48_26570</name>
</gene>
<dbReference type="AlphaFoldDB" id="A0A7L7LFS9"/>